<dbReference type="RefSeq" id="WP_149567811.1">
    <property type="nucleotide sequence ID" value="NZ_CP035807.1"/>
</dbReference>
<dbReference type="EMBL" id="CP035807">
    <property type="protein sequence ID" value="QEN04568.1"/>
    <property type="molecule type" value="Genomic_DNA"/>
</dbReference>
<name>A0A5C1QB25_9SPIO</name>
<keyword evidence="2" id="KW-1185">Reference proteome</keyword>
<dbReference type="InterPro" id="IPR025528">
    <property type="entry name" value="BrnA_antitoxin"/>
</dbReference>
<dbReference type="Pfam" id="PF14384">
    <property type="entry name" value="BrnA_antitoxin"/>
    <property type="match status" value="1"/>
</dbReference>
<organism evidence="1 2">
    <name type="scientific">Thiospirochaeta perfilievii</name>
    <dbReference type="NCBI Taxonomy" id="252967"/>
    <lineage>
        <taxon>Bacteria</taxon>
        <taxon>Pseudomonadati</taxon>
        <taxon>Spirochaetota</taxon>
        <taxon>Spirochaetia</taxon>
        <taxon>Spirochaetales</taxon>
        <taxon>Spirochaetaceae</taxon>
        <taxon>Thiospirochaeta</taxon>
    </lineage>
</organism>
<protein>
    <submittedName>
        <fullName evidence="1">3-oxoacyl-ACP synthase</fullName>
    </submittedName>
</protein>
<evidence type="ECO:0000313" key="1">
    <source>
        <dbReference type="EMBL" id="QEN04568.1"/>
    </source>
</evidence>
<dbReference type="AlphaFoldDB" id="A0A5C1QB25"/>
<reference evidence="1 2" key="2">
    <citation type="submission" date="2019-09" db="EMBL/GenBank/DDBJ databases">
        <title>Complete Genome Sequence and Methylome Analysis of free living Spirochaetas.</title>
        <authorList>
            <person name="Leshcheva N."/>
            <person name="Mikheeva N."/>
        </authorList>
    </citation>
    <scope>NUCLEOTIDE SEQUENCE [LARGE SCALE GENOMIC DNA]</scope>
    <source>
        <strain evidence="1 2">P</strain>
    </source>
</reference>
<dbReference type="KEGG" id="sper:EW093_07580"/>
<gene>
    <name evidence="1" type="ORF">EW093_07580</name>
</gene>
<reference evidence="1 2" key="1">
    <citation type="submission" date="2019-02" db="EMBL/GenBank/DDBJ databases">
        <authorList>
            <person name="Fomenkov A."/>
            <person name="Dubinina G."/>
            <person name="Grabovich M."/>
            <person name="Vincze T."/>
            <person name="Roberts R.J."/>
        </authorList>
    </citation>
    <scope>NUCLEOTIDE SEQUENCE [LARGE SCALE GENOMIC DNA]</scope>
    <source>
        <strain evidence="1 2">P</strain>
    </source>
</reference>
<sequence>MTIDKKRLHEIKSIKDKDIDYSDIPELDKTFWANVKPVYPKQKKAISIRLDQDIIDYFKSDGRGYQSKINNILRSYVEAHHA</sequence>
<dbReference type="OrthoDB" id="361944at2"/>
<dbReference type="Proteomes" id="UP000323824">
    <property type="component" value="Chromosome"/>
</dbReference>
<evidence type="ECO:0000313" key="2">
    <source>
        <dbReference type="Proteomes" id="UP000323824"/>
    </source>
</evidence>
<accession>A0A5C1QB25</accession>
<proteinExistence type="predicted"/>